<feature type="transmembrane region" description="Helical" evidence="1">
    <location>
        <begin position="116"/>
        <end position="134"/>
    </location>
</feature>
<accession>A0A926N5E9</accession>
<feature type="transmembrane region" description="Helical" evidence="1">
    <location>
        <begin position="299"/>
        <end position="316"/>
    </location>
</feature>
<name>A0A926N5E9_9BACL</name>
<comment type="caution">
    <text evidence="2">The sequence shown here is derived from an EMBL/GenBank/DDBJ whole genome shotgun (WGS) entry which is preliminary data.</text>
</comment>
<keyword evidence="3" id="KW-1185">Reference proteome</keyword>
<feature type="transmembrane region" description="Helical" evidence="1">
    <location>
        <begin position="217"/>
        <end position="237"/>
    </location>
</feature>
<dbReference type="RefSeq" id="WP_191141278.1">
    <property type="nucleotide sequence ID" value="NZ_JACXAH010000002.1"/>
</dbReference>
<organism evidence="2 3">
    <name type="scientific">Polycladospora coralii</name>
    <dbReference type="NCBI Taxonomy" id="2771432"/>
    <lineage>
        <taxon>Bacteria</taxon>
        <taxon>Bacillati</taxon>
        <taxon>Bacillota</taxon>
        <taxon>Bacilli</taxon>
        <taxon>Bacillales</taxon>
        <taxon>Thermoactinomycetaceae</taxon>
        <taxon>Polycladospora</taxon>
    </lineage>
</organism>
<feature type="transmembrane region" description="Helical" evidence="1">
    <location>
        <begin position="141"/>
        <end position="163"/>
    </location>
</feature>
<gene>
    <name evidence="2" type="ORF">IC620_00280</name>
</gene>
<dbReference type="InterPro" id="IPR038728">
    <property type="entry name" value="YkvI-like"/>
</dbReference>
<evidence type="ECO:0000313" key="2">
    <source>
        <dbReference type="EMBL" id="MBD1370796.1"/>
    </source>
</evidence>
<keyword evidence="1" id="KW-0472">Membrane</keyword>
<keyword evidence="1" id="KW-1133">Transmembrane helix</keyword>
<evidence type="ECO:0000313" key="3">
    <source>
        <dbReference type="Proteomes" id="UP000661691"/>
    </source>
</evidence>
<sequence>MTNRWMNSLKIGFTYIGTVVGAGFASGQEILQFFSLFGWWGTIGIMVSTVLFIWLGTRMMLMGHLLQAKSYEEVNHYLFGERIGHWVSIFVGITLFGVTTAMMAGTGALFEEQIGLSFHVGVIGTAVLAYMVIIRGMEGILSINALVVPLMLLFMLLIGIHSWQTRDFSQLAQLEPSNHTGNWLFSALTYVAFNLAMSQAVLVPLGAEISDKNTIRIGGWIGGVGLGLMLLIGHIAMQLRLDQMITLDIPMALVIEVLGEGIKMFFLLVMWGEVFTTLIGNVYGLAANLESAVPVGKKRLMALIFICAYAFSLLGFPTLVSYLYPLFGYCGMFIIALLIVRKLPA</sequence>
<feature type="transmembrane region" description="Helical" evidence="1">
    <location>
        <begin position="183"/>
        <end position="205"/>
    </location>
</feature>
<feature type="transmembrane region" description="Helical" evidence="1">
    <location>
        <begin position="322"/>
        <end position="340"/>
    </location>
</feature>
<dbReference type="PANTHER" id="PTHR37814:SF1">
    <property type="entry name" value="MEMBRANE PROTEIN"/>
    <property type="match status" value="1"/>
</dbReference>
<feature type="transmembrane region" description="Helical" evidence="1">
    <location>
        <begin position="264"/>
        <end position="287"/>
    </location>
</feature>
<reference evidence="2" key="1">
    <citation type="submission" date="2020-09" db="EMBL/GenBank/DDBJ databases">
        <title>A novel bacterium of genus Hazenella, isolated from South China Sea.</title>
        <authorList>
            <person name="Huang H."/>
            <person name="Mo K."/>
            <person name="Hu Y."/>
        </authorList>
    </citation>
    <scope>NUCLEOTIDE SEQUENCE</scope>
    <source>
        <strain evidence="2">IB182357</strain>
    </source>
</reference>
<protein>
    <recommendedName>
        <fullName evidence="4">Membrane protein YkvI</fullName>
    </recommendedName>
</protein>
<dbReference type="PANTHER" id="PTHR37814">
    <property type="entry name" value="CONSERVED MEMBRANE PROTEIN"/>
    <property type="match status" value="1"/>
</dbReference>
<evidence type="ECO:0008006" key="4">
    <source>
        <dbReference type="Google" id="ProtNLM"/>
    </source>
</evidence>
<evidence type="ECO:0000256" key="1">
    <source>
        <dbReference type="SAM" id="Phobius"/>
    </source>
</evidence>
<dbReference type="AlphaFoldDB" id="A0A926N5E9"/>
<feature type="transmembrane region" description="Helical" evidence="1">
    <location>
        <begin position="86"/>
        <end position="110"/>
    </location>
</feature>
<feature type="transmembrane region" description="Helical" evidence="1">
    <location>
        <begin position="37"/>
        <end position="55"/>
    </location>
</feature>
<proteinExistence type="predicted"/>
<dbReference type="Proteomes" id="UP000661691">
    <property type="component" value="Unassembled WGS sequence"/>
</dbReference>
<dbReference type="EMBL" id="JACXAH010000002">
    <property type="protein sequence ID" value="MBD1370796.1"/>
    <property type="molecule type" value="Genomic_DNA"/>
</dbReference>
<keyword evidence="1" id="KW-0812">Transmembrane</keyword>